<evidence type="ECO:0000313" key="3">
    <source>
        <dbReference type="EMBL" id="MDH6064761.1"/>
    </source>
</evidence>
<dbReference type="EMBL" id="JANQDL010000095">
    <property type="protein sequence ID" value="MDH6064761.1"/>
    <property type="molecule type" value="Genomic_DNA"/>
</dbReference>
<dbReference type="Pfam" id="PF07282">
    <property type="entry name" value="Cas12f1-like_TNB"/>
    <property type="match status" value="1"/>
</dbReference>
<sequence>MSKSHLTCKDKKLSLSLPQRVFKCDYCGFECDRDLNIAINLKQEAVTLTVLACRLNTADTTIQ</sequence>
<comment type="caution">
    <text evidence="3">The sequence shown here is derived from an EMBL/GenBank/DDBJ whole genome shotgun (WGS) entry which is preliminary data.</text>
</comment>
<accession>A0AA43GZR2</accession>
<evidence type="ECO:0000313" key="4">
    <source>
        <dbReference type="Proteomes" id="UP001159370"/>
    </source>
</evidence>
<organism evidence="3 4">
    <name type="scientific">Umezakia ovalisporum FSS-62</name>
    <dbReference type="NCBI Taxonomy" id="2971776"/>
    <lineage>
        <taxon>Bacteria</taxon>
        <taxon>Bacillati</taxon>
        <taxon>Cyanobacteriota</taxon>
        <taxon>Cyanophyceae</taxon>
        <taxon>Nostocales</taxon>
        <taxon>Nodulariaceae</taxon>
        <taxon>Umezakia</taxon>
    </lineage>
</organism>
<keyword evidence="1" id="KW-0238">DNA-binding</keyword>
<evidence type="ECO:0000256" key="1">
    <source>
        <dbReference type="ARBA" id="ARBA00023125"/>
    </source>
</evidence>
<dbReference type="GO" id="GO:0003677">
    <property type="term" value="F:DNA binding"/>
    <property type="evidence" value="ECO:0007669"/>
    <property type="project" value="UniProtKB-KW"/>
</dbReference>
<gene>
    <name evidence="3" type="ORF">NWP23_13565</name>
</gene>
<dbReference type="Proteomes" id="UP001159370">
    <property type="component" value="Unassembled WGS sequence"/>
</dbReference>
<dbReference type="InterPro" id="IPR010095">
    <property type="entry name" value="Cas12f1-like_TNB"/>
</dbReference>
<name>A0AA43GZR2_9CYAN</name>
<proteinExistence type="predicted"/>
<protein>
    <submittedName>
        <fullName evidence="3">Transposase</fullName>
    </submittedName>
</protein>
<feature type="domain" description="Cas12f1-like TNB" evidence="2">
    <location>
        <begin position="7"/>
        <end position="41"/>
    </location>
</feature>
<dbReference type="RefSeq" id="WP_280657272.1">
    <property type="nucleotide sequence ID" value="NZ_JANQDL010000095.1"/>
</dbReference>
<dbReference type="AlphaFoldDB" id="A0AA43GZR2"/>
<reference evidence="3 4" key="1">
    <citation type="journal article" date="2023" name="J. Phycol.">
        <title>Chrysosporum ovalisporum is synonymous with the true-branching cyanobacterium Umezakia natans (Nostocales/Aphanizomenonaceae).</title>
        <authorList>
            <person name="McGregor G.B."/>
            <person name="Sendall B.C."/>
            <person name="Niiyama Y."/>
            <person name="Tuji A."/>
            <person name="Willis A."/>
        </authorList>
    </citation>
    <scope>NUCLEOTIDE SEQUENCE [LARGE SCALE GENOMIC DNA]</scope>
    <source>
        <strain evidence="3 4">FSS-62</strain>
    </source>
</reference>
<evidence type="ECO:0000259" key="2">
    <source>
        <dbReference type="Pfam" id="PF07282"/>
    </source>
</evidence>